<proteinExistence type="predicted"/>
<evidence type="ECO:0000313" key="1">
    <source>
        <dbReference type="EMBL" id="KIM69666.1"/>
    </source>
</evidence>
<organism evidence="1 2">
    <name type="scientific">Scleroderma citrinum Foug A</name>
    <dbReference type="NCBI Taxonomy" id="1036808"/>
    <lineage>
        <taxon>Eukaryota</taxon>
        <taxon>Fungi</taxon>
        <taxon>Dikarya</taxon>
        <taxon>Basidiomycota</taxon>
        <taxon>Agaricomycotina</taxon>
        <taxon>Agaricomycetes</taxon>
        <taxon>Agaricomycetidae</taxon>
        <taxon>Boletales</taxon>
        <taxon>Sclerodermatineae</taxon>
        <taxon>Sclerodermataceae</taxon>
        <taxon>Scleroderma</taxon>
    </lineage>
</organism>
<dbReference type="Gene3D" id="2.60.120.260">
    <property type="entry name" value="Galactose-binding domain-like"/>
    <property type="match status" value="2"/>
</dbReference>
<name>A0A0C3EPC1_9AGAM</name>
<sequence length="243" mass="25732">MASNPSYLCIDNDSPELSYFPSVNLEPSPNVTGGWQLLYSGSGAALAPGQVGVGTSYHYTNLNGASFMVQWNGTGIDLMGTATNASYSISLDESPLPPSSYNVSQTVLASLNDLEDAYHTILLTTMITTPSTPNAFITFDEAIIAYAPPPTADNTTAVPYTINDSDLAFMGLWSYVTDSTGTSMHVSTSAGDRVQTTFGGSAITVYGLVSSYSGRYSVIIDNVSLSRAPISSLSSMRRTAHLR</sequence>
<dbReference type="InParanoid" id="A0A0C3EPC1"/>
<keyword evidence="2" id="KW-1185">Reference proteome</keyword>
<reference evidence="1 2" key="1">
    <citation type="submission" date="2014-04" db="EMBL/GenBank/DDBJ databases">
        <authorList>
            <consortium name="DOE Joint Genome Institute"/>
            <person name="Kuo A."/>
            <person name="Kohler A."/>
            <person name="Nagy L.G."/>
            <person name="Floudas D."/>
            <person name="Copeland A."/>
            <person name="Barry K.W."/>
            <person name="Cichocki N."/>
            <person name="Veneault-Fourrey C."/>
            <person name="LaButti K."/>
            <person name="Lindquist E.A."/>
            <person name="Lipzen A."/>
            <person name="Lundell T."/>
            <person name="Morin E."/>
            <person name="Murat C."/>
            <person name="Sun H."/>
            <person name="Tunlid A."/>
            <person name="Henrissat B."/>
            <person name="Grigoriev I.V."/>
            <person name="Hibbett D.S."/>
            <person name="Martin F."/>
            <person name="Nordberg H.P."/>
            <person name="Cantor M.N."/>
            <person name="Hua S.X."/>
        </authorList>
    </citation>
    <scope>NUCLEOTIDE SEQUENCE [LARGE SCALE GENOMIC DNA]</scope>
    <source>
        <strain evidence="1 2">Foug A</strain>
    </source>
</reference>
<dbReference type="HOGENOM" id="CLU_1143108_0_0_1"/>
<dbReference type="STRING" id="1036808.A0A0C3EPC1"/>
<protein>
    <submittedName>
        <fullName evidence="1">Uncharacterized protein</fullName>
    </submittedName>
</protein>
<evidence type="ECO:0000313" key="2">
    <source>
        <dbReference type="Proteomes" id="UP000053989"/>
    </source>
</evidence>
<dbReference type="OrthoDB" id="2576334at2759"/>
<dbReference type="AlphaFoldDB" id="A0A0C3EPC1"/>
<gene>
    <name evidence="1" type="ORF">SCLCIDRAFT_719231</name>
</gene>
<reference evidence="2" key="2">
    <citation type="submission" date="2015-01" db="EMBL/GenBank/DDBJ databases">
        <title>Evolutionary Origins and Diversification of the Mycorrhizal Mutualists.</title>
        <authorList>
            <consortium name="DOE Joint Genome Institute"/>
            <consortium name="Mycorrhizal Genomics Consortium"/>
            <person name="Kohler A."/>
            <person name="Kuo A."/>
            <person name="Nagy L.G."/>
            <person name="Floudas D."/>
            <person name="Copeland A."/>
            <person name="Barry K.W."/>
            <person name="Cichocki N."/>
            <person name="Veneault-Fourrey C."/>
            <person name="LaButti K."/>
            <person name="Lindquist E.A."/>
            <person name="Lipzen A."/>
            <person name="Lundell T."/>
            <person name="Morin E."/>
            <person name="Murat C."/>
            <person name="Riley R."/>
            <person name="Ohm R."/>
            <person name="Sun H."/>
            <person name="Tunlid A."/>
            <person name="Henrissat B."/>
            <person name="Grigoriev I.V."/>
            <person name="Hibbett D.S."/>
            <person name="Martin F."/>
        </authorList>
    </citation>
    <scope>NUCLEOTIDE SEQUENCE [LARGE SCALE GENOMIC DNA]</scope>
    <source>
        <strain evidence="2">Foug A</strain>
    </source>
</reference>
<dbReference type="EMBL" id="KN822006">
    <property type="protein sequence ID" value="KIM69666.1"/>
    <property type="molecule type" value="Genomic_DNA"/>
</dbReference>
<dbReference type="Proteomes" id="UP000053989">
    <property type="component" value="Unassembled WGS sequence"/>
</dbReference>
<accession>A0A0C3EPC1</accession>